<evidence type="ECO:0000313" key="1">
    <source>
        <dbReference type="EMBL" id="JAD60942.1"/>
    </source>
</evidence>
<organism evidence="1">
    <name type="scientific">Arundo donax</name>
    <name type="common">Giant reed</name>
    <name type="synonym">Donax arundinaceus</name>
    <dbReference type="NCBI Taxonomy" id="35708"/>
    <lineage>
        <taxon>Eukaryota</taxon>
        <taxon>Viridiplantae</taxon>
        <taxon>Streptophyta</taxon>
        <taxon>Embryophyta</taxon>
        <taxon>Tracheophyta</taxon>
        <taxon>Spermatophyta</taxon>
        <taxon>Magnoliopsida</taxon>
        <taxon>Liliopsida</taxon>
        <taxon>Poales</taxon>
        <taxon>Poaceae</taxon>
        <taxon>PACMAD clade</taxon>
        <taxon>Arundinoideae</taxon>
        <taxon>Arundineae</taxon>
        <taxon>Arundo</taxon>
    </lineage>
</organism>
<dbReference type="EMBL" id="GBRH01236953">
    <property type="protein sequence ID" value="JAD60942.1"/>
    <property type="molecule type" value="Transcribed_RNA"/>
</dbReference>
<proteinExistence type="predicted"/>
<protein>
    <submittedName>
        <fullName evidence="1">Uncharacterized protein</fullName>
    </submittedName>
</protein>
<reference evidence="1" key="1">
    <citation type="submission" date="2014-09" db="EMBL/GenBank/DDBJ databases">
        <authorList>
            <person name="Magalhaes I.L.F."/>
            <person name="Oliveira U."/>
            <person name="Santos F.R."/>
            <person name="Vidigal T.H.D.A."/>
            <person name="Brescovit A.D."/>
            <person name="Santos A.J."/>
        </authorList>
    </citation>
    <scope>NUCLEOTIDE SEQUENCE</scope>
    <source>
        <tissue evidence="1">Shoot tissue taken approximately 20 cm above the soil surface</tissue>
    </source>
</reference>
<sequence length="46" mass="5585">MHHLYRQPCFDVEFIYASDEAFVQFFHYKDWSHFVANSVNRCITNA</sequence>
<reference evidence="1" key="2">
    <citation type="journal article" date="2015" name="Data Brief">
        <title>Shoot transcriptome of the giant reed, Arundo donax.</title>
        <authorList>
            <person name="Barrero R.A."/>
            <person name="Guerrero F.D."/>
            <person name="Moolhuijzen P."/>
            <person name="Goolsby J.A."/>
            <person name="Tidwell J."/>
            <person name="Bellgard S.E."/>
            <person name="Bellgard M.I."/>
        </authorList>
    </citation>
    <scope>NUCLEOTIDE SEQUENCE</scope>
    <source>
        <tissue evidence="1">Shoot tissue taken approximately 20 cm above the soil surface</tissue>
    </source>
</reference>
<name>A0A0A9BNT7_ARUDO</name>
<dbReference type="AlphaFoldDB" id="A0A0A9BNT7"/>
<accession>A0A0A9BNT7</accession>